<keyword evidence="5 7" id="KW-0408">Iron</keyword>
<gene>
    <name evidence="8" type="ORF">IT779_26325</name>
</gene>
<dbReference type="Gene3D" id="1.10.630.10">
    <property type="entry name" value="Cytochrome P450"/>
    <property type="match status" value="1"/>
</dbReference>
<dbReference type="SUPFAM" id="SSF48264">
    <property type="entry name" value="Cytochrome P450"/>
    <property type="match status" value="1"/>
</dbReference>
<sequence>MTEQSTESTPGTKGCPIGFERHTVDFRDSFVERTDELHGKCPIAWSDSYGGYWVANDMPQVFSVVRDPKLLSSDFDGKGERKGYLGIQIPNYSMDRNRSGFIEMDPPEQQDFRKQLNPYLSPAAVARWVPVIDEVTRACIDEVIESGRIDFIDDLANIVPAVVTMGLLGMPLADWDIFCEPVHASVYTDPTSPEIVGVIKRLRESEVHLSDWIKRIREEPRPGLVDALNTLTRNGEKVPHIDVFGSCQLLIGGGFDTTTALSAHSLEWLSQHPDERRRLRENLDTMLDSATEEFLRFYTPAQGNGRTVTANAEIDGVRFEEGDRLWLSWAMANRNSEIFPDPHTIDLDRTGNRHASFGLGVHRCIGSNVARNLFKRMLIQVLERMPDYVCDEAGAVHYPSVGIINGMRKLPATFTPGRRLGDGLDATIARMQEIVDEQRLAEPVTRNKAAAKI</sequence>
<evidence type="ECO:0000256" key="6">
    <source>
        <dbReference type="ARBA" id="ARBA00023033"/>
    </source>
</evidence>
<dbReference type="GO" id="GO:0004497">
    <property type="term" value="F:monooxygenase activity"/>
    <property type="evidence" value="ECO:0007669"/>
    <property type="project" value="UniProtKB-KW"/>
</dbReference>
<accession>A0A931N5F9</accession>
<dbReference type="PRINTS" id="PR00359">
    <property type="entry name" value="BP450"/>
</dbReference>
<dbReference type="InterPro" id="IPR002397">
    <property type="entry name" value="Cyt_P450_B"/>
</dbReference>
<dbReference type="InterPro" id="IPR017972">
    <property type="entry name" value="Cyt_P450_CS"/>
</dbReference>
<dbReference type="Pfam" id="PF00067">
    <property type="entry name" value="p450"/>
    <property type="match status" value="1"/>
</dbReference>
<name>A0A931N5F9_9NOCA</name>
<evidence type="ECO:0000256" key="1">
    <source>
        <dbReference type="ARBA" id="ARBA00010617"/>
    </source>
</evidence>
<keyword evidence="2 7" id="KW-0349">Heme</keyword>
<dbReference type="GO" id="GO:0020037">
    <property type="term" value="F:heme binding"/>
    <property type="evidence" value="ECO:0007669"/>
    <property type="project" value="InterPro"/>
</dbReference>
<evidence type="ECO:0000256" key="3">
    <source>
        <dbReference type="ARBA" id="ARBA00022723"/>
    </source>
</evidence>
<keyword evidence="9" id="KW-1185">Reference proteome</keyword>
<dbReference type="GO" id="GO:0005506">
    <property type="term" value="F:iron ion binding"/>
    <property type="evidence" value="ECO:0007669"/>
    <property type="project" value="InterPro"/>
</dbReference>
<evidence type="ECO:0000256" key="7">
    <source>
        <dbReference type="RuleBase" id="RU000461"/>
    </source>
</evidence>
<dbReference type="GO" id="GO:0016705">
    <property type="term" value="F:oxidoreductase activity, acting on paired donors, with incorporation or reduction of molecular oxygen"/>
    <property type="evidence" value="ECO:0007669"/>
    <property type="project" value="InterPro"/>
</dbReference>
<dbReference type="RefSeq" id="WP_196152106.1">
    <property type="nucleotide sequence ID" value="NZ_JADMLG010000012.1"/>
</dbReference>
<comment type="similarity">
    <text evidence="1 7">Belongs to the cytochrome P450 family.</text>
</comment>
<keyword evidence="3 7" id="KW-0479">Metal-binding</keyword>
<dbReference type="EMBL" id="JADMLG010000012">
    <property type="protein sequence ID" value="MBH0779794.1"/>
    <property type="molecule type" value="Genomic_DNA"/>
</dbReference>
<organism evidence="8 9">
    <name type="scientific">Nocardia bovistercoris</name>
    <dbReference type="NCBI Taxonomy" id="2785916"/>
    <lineage>
        <taxon>Bacteria</taxon>
        <taxon>Bacillati</taxon>
        <taxon>Actinomycetota</taxon>
        <taxon>Actinomycetes</taxon>
        <taxon>Mycobacteriales</taxon>
        <taxon>Nocardiaceae</taxon>
        <taxon>Nocardia</taxon>
    </lineage>
</organism>
<evidence type="ECO:0000313" key="8">
    <source>
        <dbReference type="EMBL" id="MBH0779794.1"/>
    </source>
</evidence>
<dbReference type="PANTHER" id="PTHR46696:SF6">
    <property type="entry name" value="P450, PUTATIVE (EUROFUNG)-RELATED"/>
    <property type="match status" value="1"/>
</dbReference>
<protein>
    <submittedName>
        <fullName evidence="8">Cytochrome P450</fullName>
    </submittedName>
</protein>
<dbReference type="Proteomes" id="UP000655751">
    <property type="component" value="Unassembled WGS sequence"/>
</dbReference>
<comment type="caution">
    <text evidence="8">The sequence shown here is derived from an EMBL/GenBank/DDBJ whole genome shotgun (WGS) entry which is preliminary data.</text>
</comment>
<dbReference type="PROSITE" id="PS00086">
    <property type="entry name" value="CYTOCHROME_P450"/>
    <property type="match status" value="1"/>
</dbReference>
<dbReference type="AlphaFoldDB" id="A0A931N5F9"/>
<proteinExistence type="inferred from homology"/>
<keyword evidence="6 7" id="KW-0503">Monooxygenase</keyword>
<dbReference type="PANTHER" id="PTHR46696">
    <property type="entry name" value="P450, PUTATIVE (EUROFUNG)-RELATED"/>
    <property type="match status" value="1"/>
</dbReference>
<evidence type="ECO:0000256" key="5">
    <source>
        <dbReference type="ARBA" id="ARBA00023004"/>
    </source>
</evidence>
<evidence type="ECO:0000256" key="4">
    <source>
        <dbReference type="ARBA" id="ARBA00023002"/>
    </source>
</evidence>
<evidence type="ECO:0000313" key="9">
    <source>
        <dbReference type="Proteomes" id="UP000655751"/>
    </source>
</evidence>
<keyword evidence="4 7" id="KW-0560">Oxidoreductase</keyword>
<evidence type="ECO:0000256" key="2">
    <source>
        <dbReference type="ARBA" id="ARBA00022617"/>
    </source>
</evidence>
<reference evidence="8" key="1">
    <citation type="submission" date="2020-11" db="EMBL/GenBank/DDBJ databases">
        <title>Nocardia NEAU-351.nov., a novel actinomycete isolated from the cow dung.</title>
        <authorList>
            <person name="Zhang X."/>
        </authorList>
    </citation>
    <scope>NUCLEOTIDE SEQUENCE</scope>
    <source>
        <strain evidence="8">NEAU-351</strain>
    </source>
</reference>
<dbReference type="InterPro" id="IPR001128">
    <property type="entry name" value="Cyt_P450"/>
</dbReference>
<dbReference type="InterPro" id="IPR036396">
    <property type="entry name" value="Cyt_P450_sf"/>
</dbReference>